<feature type="transmembrane region" description="Helical" evidence="1">
    <location>
        <begin position="6"/>
        <end position="26"/>
    </location>
</feature>
<proteinExistence type="predicted"/>
<keyword evidence="1" id="KW-1133">Transmembrane helix</keyword>
<sequence length="89" mass="9513">MNMRVLIGLITAFIGLFAVVYLIAGGTQFPISQWPQEAYLGLVFSVVWGTGVAASVAYFFSALVFVTIAVVCYAIGYKIGGLFFSSSKS</sequence>
<keyword evidence="1" id="KW-0472">Membrane</keyword>
<keyword evidence="1" id="KW-0812">Transmembrane</keyword>
<accession>A0A109D5G4</accession>
<dbReference type="RefSeq" id="WP_060469461.1">
    <property type="nucleotide sequence ID" value="NZ_AP025515.1"/>
</dbReference>
<dbReference type="EMBL" id="LMXU01000033">
    <property type="protein sequence ID" value="KWT99246.1"/>
    <property type="molecule type" value="Genomic_DNA"/>
</dbReference>
<feature type="transmembrane region" description="Helical" evidence="1">
    <location>
        <begin position="38"/>
        <end position="58"/>
    </location>
</feature>
<dbReference type="OrthoDB" id="6659017at2"/>
<gene>
    <name evidence="2" type="ORF">APQ14_16575</name>
</gene>
<organism evidence="2 3">
    <name type="scientific">Vibrio toranzoniae</name>
    <dbReference type="NCBI Taxonomy" id="1194427"/>
    <lineage>
        <taxon>Bacteria</taxon>
        <taxon>Pseudomonadati</taxon>
        <taxon>Pseudomonadota</taxon>
        <taxon>Gammaproteobacteria</taxon>
        <taxon>Vibrionales</taxon>
        <taxon>Vibrionaceae</taxon>
        <taxon>Vibrio</taxon>
    </lineage>
</organism>
<reference evidence="2 3" key="1">
    <citation type="submission" date="2015-11" db="EMBL/GenBank/DDBJ databases">
        <title>Draft WGS of Vibrio toranzoniae.</title>
        <authorList>
            <person name="Lasa A."/>
            <person name="Romalde J.L."/>
        </authorList>
    </citation>
    <scope>NUCLEOTIDE SEQUENCE [LARGE SCALE GENOMIC DNA]</scope>
    <source>
        <strain evidence="2 3">Vb 10.8</strain>
    </source>
</reference>
<dbReference type="GeneID" id="300180400"/>
<evidence type="ECO:0000313" key="3">
    <source>
        <dbReference type="Proteomes" id="UP000057389"/>
    </source>
</evidence>
<evidence type="ECO:0000256" key="1">
    <source>
        <dbReference type="SAM" id="Phobius"/>
    </source>
</evidence>
<feature type="transmembrane region" description="Helical" evidence="1">
    <location>
        <begin position="64"/>
        <end position="84"/>
    </location>
</feature>
<evidence type="ECO:0000313" key="2">
    <source>
        <dbReference type="EMBL" id="KWT99246.1"/>
    </source>
</evidence>
<comment type="caution">
    <text evidence="2">The sequence shown here is derived from an EMBL/GenBank/DDBJ whole genome shotgun (WGS) entry which is preliminary data.</text>
</comment>
<name>A0A109D5G4_9VIBR</name>
<protein>
    <submittedName>
        <fullName evidence="2">Uncharacterized protein</fullName>
    </submittedName>
</protein>
<keyword evidence="3" id="KW-1185">Reference proteome</keyword>
<dbReference type="Proteomes" id="UP000057389">
    <property type="component" value="Unassembled WGS sequence"/>
</dbReference>
<dbReference type="AlphaFoldDB" id="A0A109D5G4"/>